<feature type="transmembrane region" description="Helical" evidence="1">
    <location>
        <begin position="359"/>
        <end position="381"/>
    </location>
</feature>
<dbReference type="InterPro" id="IPR008963">
    <property type="entry name" value="Purple_acid_Pase-like_N"/>
</dbReference>
<dbReference type="Proteomes" id="UP000177697">
    <property type="component" value="Unassembled WGS sequence"/>
</dbReference>
<evidence type="ECO:0000313" key="4">
    <source>
        <dbReference type="Proteomes" id="UP000177697"/>
    </source>
</evidence>
<dbReference type="EMBL" id="MHWW01000005">
    <property type="protein sequence ID" value="OHB15863.1"/>
    <property type="molecule type" value="Genomic_DNA"/>
</dbReference>
<protein>
    <recommendedName>
        <fullName evidence="5">Purple acid phosphatase N-terminal domain-containing protein</fullName>
    </recommendedName>
</protein>
<keyword evidence="1" id="KW-0472">Membrane</keyword>
<keyword evidence="1" id="KW-0812">Transmembrane</keyword>
<feature type="signal peptide" evidence="2">
    <location>
        <begin position="1"/>
        <end position="28"/>
    </location>
</feature>
<evidence type="ECO:0000313" key="3">
    <source>
        <dbReference type="EMBL" id="OHB15863.1"/>
    </source>
</evidence>
<keyword evidence="2" id="KW-0732">Signal</keyword>
<reference evidence="3 4" key="1">
    <citation type="journal article" date="2016" name="Nat. Commun.">
        <title>Thousands of microbial genomes shed light on interconnected biogeochemical processes in an aquifer system.</title>
        <authorList>
            <person name="Anantharaman K."/>
            <person name="Brown C.T."/>
            <person name="Hug L.A."/>
            <person name="Sharon I."/>
            <person name="Castelle C.J."/>
            <person name="Probst A.J."/>
            <person name="Thomas B.C."/>
            <person name="Singh A."/>
            <person name="Wilkins M.J."/>
            <person name="Karaoz U."/>
            <person name="Brodie E.L."/>
            <person name="Williams K.H."/>
            <person name="Hubbard S.S."/>
            <person name="Banfield J.F."/>
        </authorList>
    </citation>
    <scope>NUCLEOTIDE SEQUENCE [LARGE SCALE GENOMIC DNA]</scope>
</reference>
<feature type="transmembrane region" description="Helical" evidence="1">
    <location>
        <begin position="401"/>
        <end position="418"/>
    </location>
</feature>
<evidence type="ECO:0000256" key="2">
    <source>
        <dbReference type="SAM" id="SignalP"/>
    </source>
</evidence>
<organism evidence="3 4">
    <name type="scientific">Candidatus Zambryskibacteria bacterium RIFOXYC1_FULL_39_10</name>
    <dbReference type="NCBI Taxonomy" id="1802779"/>
    <lineage>
        <taxon>Bacteria</taxon>
        <taxon>Candidatus Zambryskiibacteriota</taxon>
    </lineage>
</organism>
<keyword evidence="1" id="KW-1133">Transmembrane helix</keyword>
<dbReference type="Gene3D" id="2.60.40.380">
    <property type="entry name" value="Purple acid phosphatase-like, N-terminal"/>
    <property type="match status" value="1"/>
</dbReference>
<dbReference type="AlphaFoldDB" id="A0A1G2V2K6"/>
<sequence length="444" mass="47026">MKNKITKILISATTAIIALGGFASVAFAQPVSPLSATFSSSPLFNVSNFMPGDSRDADITVGNNDTVLHSAYIEAVNVLNDDNLASQMKLEMFDGPISIYDNNFETFLNAGPVPLSQIGANGGSKTFNLKITFLEGANNNYQGKSLGFDICVGFSGGNFYCTNEVATSSEEGIISDDGTSGGGGGSSGGGSRHLIIFNEQASNILASGVILGSGHATITWDTNIPATSQVVYGPISGAPYPFDINNPPYFGYPSGTNEDLTKVINHSMFLTGLNPGGVYKYRVVSRASPATISYEHEFTVPIPSGVGNTIASGFGISGGEGEILGALTENNGTSTDGETVGILNKENLAAAITSGWSNLISLCSLIALLILLVGYLIWRLILRPRYERRGLPREVVKRKSYAFFGLFSALAIVVAFILSQYCPIPIFIIILLLSLGLYIYNILK</sequence>
<proteinExistence type="predicted"/>
<accession>A0A1G2V2K6</accession>
<dbReference type="GO" id="GO:0046872">
    <property type="term" value="F:metal ion binding"/>
    <property type="evidence" value="ECO:0007669"/>
    <property type="project" value="InterPro"/>
</dbReference>
<dbReference type="GO" id="GO:0003993">
    <property type="term" value="F:acid phosphatase activity"/>
    <property type="evidence" value="ECO:0007669"/>
    <property type="project" value="InterPro"/>
</dbReference>
<dbReference type="SUPFAM" id="SSF49363">
    <property type="entry name" value="Purple acid phosphatase, N-terminal domain"/>
    <property type="match status" value="1"/>
</dbReference>
<feature type="chain" id="PRO_5009584805" description="Purple acid phosphatase N-terminal domain-containing protein" evidence="2">
    <location>
        <begin position="29"/>
        <end position="444"/>
    </location>
</feature>
<comment type="caution">
    <text evidence="3">The sequence shown here is derived from an EMBL/GenBank/DDBJ whole genome shotgun (WGS) entry which is preliminary data.</text>
</comment>
<feature type="transmembrane region" description="Helical" evidence="1">
    <location>
        <begin position="424"/>
        <end position="443"/>
    </location>
</feature>
<evidence type="ECO:0000256" key="1">
    <source>
        <dbReference type="SAM" id="Phobius"/>
    </source>
</evidence>
<name>A0A1G2V2K6_9BACT</name>
<evidence type="ECO:0008006" key="5">
    <source>
        <dbReference type="Google" id="ProtNLM"/>
    </source>
</evidence>
<gene>
    <name evidence="3" type="ORF">A2431_01220</name>
</gene>